<evidence type="ECO:0000256" key="5">
    <source>
        <dbReference type="ARBA" id="ARBA00022801"/>
    </source>
</evidence>
<keyword evidence="5" id="KW-0378">Hydrolase</keyword>
<comment type="subcellular location">
    <subcellularLocation>
        <location evidence="1">Cell membrane</location>
    </subcellularLocation>
</comment>
<gene>
    <name evidence="8" type="ORF">TPC1_17517</name>
</gene>
<evidence type="ECO:0000256" key="6">
    <source>
        <dbReference type="ARBA" id="ARBA00023134"/>
    </source>
</evidence>
<dbReference type="GO" id="GO:0005525">
    <property type="term" value="F:GTP binding"/>
    <property type="evidence" value="ECO:0007669"/>
    <property type="project" value="UniProtKB-KW"/>
</dbReference>
<proteinExistence type="predicted"/>
<dbReference type="PROSITE" id="PS51421">
    <property type="entry name" value="RAS"/>
    <property type="match status" value="1"/>
</dbReference>
<sequence>MTTASVYKIVVIGAGAVGKSCITIRFIQGKFVKKYDPTIENFYRKQLDFEGQSQMLDILDTAGQEEFSALRDTYMKQGDGFVIVYAIDNETSFEDTRKLHAQMMRIKEKKCPTILVGNKCDLNESRVIQKQKGEALANELGCIFLESSAKDNINISEIFVNIVKEIQKQNPPKKAKKGCGSN</sequence>
<dbReference type="PROSITE" id="PS51420">
    <property type="entry name" value="RHO"/>
    <property type="match status" value="1"/>
</dbReference>
<dbReference type="InterPro" id="IPR001806">
    <property type="entry name" value="Small_GTPase"/>
</dbReference>
<accession>A0A146K284</accession>
<evidence type="ECO:0000313" key="8">
    <source>
        <dbReference type="EMBL" id="JAP91000.1"/>
    </source>
</evidence>
<dbReference type="AlphaFoldDB" id="A0A146K284"/>
<dbReference type="CDD" id="cd00876">
    <property type="entry name" value="Ras"/>
    <property type="match status" value="1"/>
</dbReference>
<dbReference type="Gene3D" id="3.40.50.300">
    <property type="entry name" value="P-loop containing nucleotide triphosphate hydrolases"/>
    <property type="match status" value="1"/>
</dbReference>
<keyword evidence="4" id="KW-0547">Nucleotide-binding</keyword>
<dbReference type="SUPFAM" id="SSF52540">
    <property type="entry name" value="P-loop containing nucleoside triphosphate hydrolases"/>
    <property type="match status" value="1"/>
</dbReference>
<keyword evidence="3" id="KW-1003">Cell membrane</keyword>
<dbReference type="InterPro" id="IPR005225">
    <property type="entry name" value="Small_GTP-bd"/>
</dbReference>
<evidence type="ECO:0000256" key="1">
    <source>
        <dbReference type="ARBA" id="ARBA00004236"/>
    </source>
</evidence>
<dbReference type="NCBIfam" id="TIGR00231">
    <property type="entry name" value="small_GTP"/>
    <property type="match status" value="1"/>
</dbReference>
<dbReference type="InterPro" id="IPR027417">
    <property type="entry name" value="P-loop_NTPase"/>
</dbReference>
<dbReference type="PRINTS" id="PR00449">
    <property type="entry name" value="RASTRNSFRMNG"/>
</dbReference>
<reference evidence="8" key="1">
    <citation type="submission" date="2015-07" db="EMBL/GenBank/DDBJ databases">
        <title>Adaptation to a free-living lifestyle via gene acquisitions in the diplomonad Trepomonas sp. PC1.</title>
        <authorList>
            <person name="Xu F."/>
            <person name="Jerlstrom-Hultqvist J."/>
            <person name="Kolisko M."/>
            <person name="Simpson A.G.B."/>
            <person name="Roger A.J."/>
            <person name="Svard S.G."/>
            <person name="Andersson J.O."/>
        </authorList>
    </citation>
    <scope>NUCLEOTIDE SEQUENCE</scope>
    <source>
        <strain evidence="8">PC1</strain>
    </source>
</reference>
<keyword evidence="6" id="KW-0342">GTP-binding</keyword>
<keyword evidence="7" id="KW-0472">Membrane</keyword>
<dbReference type="PANTHER" id="PTHR24070">
    <property type="entry name" value="RAS, DI-RAS, AND RHEB FAMILY MEMBERS OF SMALL GTPASE SUPERFAMILY"/>
    <property type="match status" value="1"/>
</dbReference>
<evidence type="ECO:0000256" key="2">
    <source>
        <dbReference type="ARBA" id="ARBA00011984"/>
    </source>
</evidence>
<dbReference type="GO" id="GO:0007165">
    <property type="term" value="P:signal transduction"/>
    <property type="evidence" value="ECO:0007669"/>
    <property type="project" value="InterPro"/>
</dbReference>
<dbReference type="SMART" id="SM00174">
    <property type="entry name" value="RHO"/>
    <property type="match status" value="1"/>
</dbReference>
<dbReference type="GO" id="GO:0003925">
    <property type="term" value="F:G protein activity"/>
    <property type="evidence" value="ECO:0007669"/>
    <property type="project" value="UniProtKB-EC"/>
</dbReference>
<dbReference type="FunFam" id="3.40.50.300:FF:000343">
    <property type="entry name" value="Ras family gtpase"/>
    <property type="match status" value="1"/>
</dbReference>
<protein>
    <recommendedName>
        <fullName evidence="2">small monomeric GTPase</fullName>
        <ecNumber evidence="2">3.6.5.2</ecNumber>
    </recommendedName>
</protein>
<dbReference type="SMART" id="SM00175">
    <property type="entry name" value="RAB"/>
    <property type="match status" value="1"/>
</dbReference>
<dbReference type="PROSITE" id="PS51419">
    <property type="entry name" value="RAB"/>
    <property type="match status" value="1"/>
</dbReference>
<dbReference type="SMART" id="SM00173">
    <property type="entry name" value="RAS"/>
    <property type="match status" value="1"/>
</dbReference>
<dbReference type="Pfam" id="PF00071">
    <property type="entry name" value="Ras"/>
    <property type="match status" value="1"/>
</dbReference>
<evidence type="ECO:0000256" key="3">
    <source>
        <dbReference type="ARBA" id="ARBA00022475"/>
    </source>
</evidence>
<organism evidence="8">
    <name type="scientific">Trepomonas sp. PC1</name>
    <dbReference type="NCBI Taxonomy" id="1076344"/>
    <lineage>
        <taxon>Eukaryota</taxon>
        <taxon>Metamonada</taxon>
        <taxon>Diplomonadida</taxon>
        <taxon>Hexamitidae</taxon>
        <taxon>Hexamitinae</taxon>
        <taxon>Trepomonas</taxon>
    </lineage>
</organism>
<dbReference type="InterPro" id="IPR020849">
    <property type="entry name" value="Small_GTPase_Ras-type"/>
</dbReference>
<name>A0A146K284_9EUKA</name>
<evidence type="ECO:0000256" key="7">
    <source>
        <dbReference type="ARBA" id="ARBA00023136"/>
    </source>
</evidence>
<dbReference type="SMART" id="SM00176">
    <property type="entry name" value="RAN"/>
    <property type="match status" value="1"/>
</dbReference>
<dbReference type="EC" id="3.6.5.2" evidence="2"/>
<dbReference type="GO" id="GO:0005886">
    <property type="term" value="C:plasma membrane"/>
    <property type="evidence" value="ECO:0007669"/>
    <property type="project" value="UniProtKB-SubCell"/>
</dbReference>
<evidence type="ECO:0000256" key="4">
    <source>
        <dbReference type="ARBA" id="ARBA00022741"/>
    </source>
</evidence>
<dbReference type="EMBL" id="GDID01005606">
    <property type="protein sequence ID" value="JAP91000.1"/>
    <property type="molecule type" value="Transcribed_RNA"/>
</dbReference>